<dbReference type="EMBL" id="CAADFQ010000014">
    <property type="protein sequence ID" value="VFK30188.1"/>
    <property type="molecule type" value="Genomic_DNA"/>
</dbReference>
<dbReference type="EMBL" id="CAADGH010000016">
    <property type="protein sequence ID" value="VFK75126.1"/>
    <property type="molecule type" value="Genomic_DNA"/>
</dbReference>
<gene>
    <name evidence="2" type="ORF">BECKMB1821H_GA0114242_10167</name>
    <name evidence="1" type="ORF">BECKMB1821I_GA0114274_10147</name>
</gene>
<sequence length="225" mass="25859">MANPRWNATDIIEAGKRHGIYDLQFLLQDKLEIYSALDRLGLPRAASYYFSESDLVSSWILELFDRSAFFCRLIPKGGGIRPYREKISSIEELKEFCAEYDLAKYTGNLVETNTVTHTGAIIATDDSMDRPGQCVVEFLEGTGPDLFHGHKTPTHVRVERFSRVLQFPNGINKKEKRLIMRALRLIGGPENPFPGYYEFEIWKGDEIMYRNYQAPSSMYAKLTEK</sequence>
<proteinExistence type="predicted"/>
<evidence type="ECO:0000313" key="1">
    <source>
        <dbReference type="EMBL" id="VFK30188.1"/>
    </source>
</evidence>
<organism evidence="1">
    <name type="scientific">Candidatus Kentrum sp. MB</name>
    <dbReference type="NCBI Taxonomy" id="2138164"/>
    <lineage>
        <taxon>Bacteria</taxon>
        <taxon>Pseudomonadati</taxon>
        <taxon>Pseudomonadota</taxon>
        <taxon>Gammaproteobacteria</taxon>
        <taxon>Candidatus Kentrum</taxon>
    </lineage>
</organism>
<evidence type="ECO:0000313" key="2">
    <source>
        <dbReference type="EMBL" id="VFK75126.1"/>
    </source>
</evidence>
<dbReference type="AlphaFoldDB" id="A0A450XM01"/>
<name>A0A450XM01_9GAMM</name>
<accession>A0A450XM01</accession>
<protein>
    <submittedName>
        <fullName evidence="1">Uncharacterized protein</fullName>
    </submittedName>
</protein>
<reference evidence="1" key="1">
    <citation type="submission" date="2019-02" db="EMBL/GenBank/DDBJ databases">
        <authorList>
            <person name="Gruber-Vodicka R. H."/>
            <person name="Seah K. B. B."/>
        </authorList>
    </citation>
    <scope>NUCLEOTIDE SEQUENCE</scope>
    <source>
        <strain evidence="2">BECK_BZ198</strain>
        <strain evidence="1">BECK_BZ199</strain>
    </source>
</reference>